<evidence type="ECO:0000313" key="2">
    <source>
        <dbReference type="Proteomes" id="UP000007797"/>
    </source>
</evidence>
<proteinExistence type="predicted"/>
<dbReference type="GeneID" id="14866169"/>
<gene>
    <name evidence="1" type="ORF">DFA_12282</name>
</gene>
<dbReference type="EMBL" id="GL883029">
    <property type="protein sequence ID" value="EGG14506.1"/>
    <property type="molecule type" value="Genomic_DNA"/>
</dbReference>
<protein>
    <submittedName>
        <fullName evidence="1">Uncharacterized protein</fullName>
    </submittedName>
</protein>
<accession>F4QCY2</accession>
<dbReference type="AlphaFoldDB" id="F4QCY2"/>
<name>F4QCY2_CACFS</name>
<organism evidence="1 2">
    <name type="scientific">Cavenderia fasciculata</name>
    <name type="common">Slime mold</name>
    <name type="synonym">Dictyostelium fasciculatum</name>
    <dbReference type="NCBI Taxonomy" id="261658"/>
    <lineage>
        <taxon>Eukaryota</taxon>
        <taxon>Amoebozoa</taxon>
        <taxon>Evosea</taxon>
        <taxon>Eumycetozoa</taxon>
        <taxon>Dictyostelia</taxon>
        <taxon>Acytosteliales</taxon>
        <taxon>Cavenderiaceae</taxon>
        <taxon>Cavenderia</taxon>
    </lineage>
</organism>
<evidence type="ECO:0000313" key="1">
    <source>
        <dbReference type="EMBL" id="EGG14506.1"/>
    </source>
</evidence>
<keyword evidence="2" id="KW-1185">Reference proteome</keyword>
<dbReference type="KEGG" id="dfa:DFA_12282"/>
<reference evidence="2" key="1">
    <citation type="journal article" date="2011" name="Genome Res.">
        <title>Phylogeny-wide analysis of social amoeba genomes highlights ancient origins for complex intercellular communication.</title>
        <authorList>
            <person name="Heidel A.J."/>
            <person name="Lawal H.M."/>
            <person name="Felder M."/>
            <person name="Schilde C."/>
            <person name="Helps N.R."/>
            <person name="Tunggal B."/>
            <person name="Rivero F."/>
            <person name="John U."/>
            <person name="Schleicher M."/>
            <person name="Eichinger L."/>
            <person name="Platzer M."/>
            <person name="Noegel A.A."/>
            <person name="Schaap P."/>
            <person name="Gloeckner G."/>
        </authorList>
    </citation>
    <scope>NUCLEOTIDE SEQUENCE [LARGE SCALE GENOMIC DNA]</scope>
    <source>
        <strain evidence="2">SH3</strain>
    </source>
</reference>
<dbReference type="RefSeq" id="XP_004353915.1">
    <property type="nucleotide sequence ID" value="XM_004353863.1"/>
</dbReference>
<sequence length="84" mass="9531">MNKTNDSTVSIYTAKWKCGCRESSFLLDGNQTTDLEQHSPSKKERVSPLLDAIHQTQEDSDESSIRRDCAFPKITNIRVDEANE</sequence>
<dbReference type="Proteomes" id="UP000007797">
    <property type="component" value="Unassembled WGS sequence"/>
</dbReference>